<gene>
    <name evidence="5" type="ORF">JOC86_002604</name>
</gene>
<protein>
    <recommendedName>
        <fullName evidence="2">Bleomycin resistance protein</fullName>
    </recommendedName>
</protein>
<sequence>MKMISSIPALPVRNIKQSIDFYCDKLGFTLGYHEGGFAVLLFKEVRLIHLWEASDESWRSRNNSNPIISGAESFIAGTSSCRIEVEVVDELYSRIQSLGILHPNAQLRDQWWGVREFGITDPDNNLMNFLRTLTVVNHIIIRRIFCYCLMTWEKSKAGSYYTRLL</sequence>
<dbReference type="Pfam" id="PF00903">
    <property type="entry name" value="Glyoxalase"/>
    <property type="match status" value="1"/>
</dbReference>
<keyword evidence="6" id="KW-1185">Reference proteome</keyword>
<dbReference type="SUPFAM" id="SSF54593">
    <property type="entry name" value="Glyoxalase/Bleomycin resistance protein/Dihydroxybiphenyl dioxygenase"/>
    <property type="match status" value="1"/>
</dbReference>
<evidence type="ECO:0000313" key="5">
    <source>
        <dbReference type="EMBL" id="MBM7586062.1"/>
    </source>
</evidence>
<dbReference type="PRINTS" id="PR00311">
    <property type="entry name" value="BLEOMYCINRST"/>
</dbReference>
<dbReference type="CDD" id="cd08349">
    <property type="entry name" value="BLMA_like"/>
    <property type="match status" value="1"/>
</dbReference>
<evidence type="ECO:0000256" key="2">
    <source>
        <dbReference type="ARBA" id="ARBA00021572"/>
    </source>
</evidence>
<dbReference type="InterPro" id="IPR029068">
    <property type="entry name" value="Glyas_Bleomycin-R_OHBP_Dase"/>
</dbReference>
<organism evidence="5 6">
    <name type="scientific">Rossellomorea pakistanensis</name>
    <dbReference type="NCBI Taxonomy" id="992288"/>
    <lineage>
        <taxon>Bacteria</taxon>
        <taxon>Bacillati</taxon>
        <taxon>Bacillota</taxon>
        <taxon>Bacilli</taxon>
        <taxon>Bacillales</taxon>
        <taxon>Bacillaceae</taxon>
        <taxon>Rossellomorea</taxon>
    </lineage>
</organism>
<dbReference type="InterPro" id="IPR037523">
    <property type="entry name" value="VOC_core"/>
</dbReference>
<dbReference type="Proteomes" id="UP001646157">
    <property type="component" value="Unassembled WGS sequence"/>
</dbReference>
<dbReference type="EMBL" id="JAFBDZ010000002">
    <property type="protein sequence ID" value="MBM7586062.1"/>
    <property type="molecule type" value="Genomic_DNA"/>
</dbReference>
<keyword evidence="3" id="KW-0046">Antibiotic resistance</keyword>
<evidence type="ECO:0000313" key="6">
    <source>
        <dbReference type="Proteomes" id="UP001646157"/>
    </source>
</evidence>
<comment type="caution">
    <text evidence="5">The sequence shown here is derived from an EMBL/GenBank/DDBJ whole genome shotgun (WGS) entry which is preliminary data.</text>
</comment>
<evidence type="ECO:0000256" key="1">
    <source>
        <dbReference type="ARBA" id="ARBA00011051"/>
    </source>
</evidence>
<dbReference type="InterPro" id="IPR000335">
    <property type="entry name" value="Bleomycin-R"/>
</dbReference>
<accession>A0ABS2NDY1</accession>
<name>A0ABS2NDY1_9BACI</name>
<evidence type="ECO:0000256" key="3">
    <source>
        <dbReference type="ARBA" id="ARBA00023251"/>
    </source>
</evidence>
<dbReference type="InterPro" id="IPR004360">
    <property type="entry name" value="Glyas_Fos-R_dOase_dom"/>
</dbReference>
<dbReference type="Gene3D" id="3.10.180.10">
    <property type="entry name" value="2,3-Dihydroxybiphenyl 1,2-Dioxygenase, domain 1"/>
    <property type="match status" value="1"/>
</dbReference>
<evidence type="ECO:0000259" key="4">
    <source>
        <dbReference type="PROSITE" id="PS51819"/>
    </source>
</evidence>
<feature type="domain" description="VOC" evidence="4">
    <location>
        <begin position="3"/>
        <end position="132"/>
    </location>
</feature>
<comment type="similarity">
    <text evidence="1">Belongs to the bleomycin resistance protein family.</text>
</comment>
<dbReference type="PROSITE" id="PS51819">
    <property type="entry name" value="VOC"/>
    <property type="match status" value="1"/>
</dbReference>
<proteinExistence type="inferred from homology"/>
<reference evidence="5 6" key="1">
    <citation type="submission" date="2021-01" db="EMBL/GenBank/DDBJ databases">
        <title>Genomic Encyclopedia of Type Strains, Phase IV (KMG-IV): sequencing the most valuable type-strain genomes for metagenomic binning, comparative biology and taxonomic classification.</title>
        <authorList>
            <person name="Goeker M."/>
        </authorList>
    </citation>
    <scope>NUCLEOTIDE SEQUENCE [LARGE SCALE GENOMIC DNA]</scope>
    <source>
        <strain evidence="5 6">DSM 24834</strain>
    </source>
</reference>